<evidence type="ECO:0000313" key="2">
    <source>
        <dbReference type="Proteomes" id="UP001303587"/>
    </source>
</evidence>
<dbReference type="RefSeq" id="WP_338102544.1">
    <property type="nucleotide sequence ID" value="NZ_CP131060.1"/>
</dbReference>
<name>A0AA96V5D0_9EURY</name>
<sequence>MTEYLPLYSLCSSDEELLKNDTRFYGHVSAEKFSEETGISQKKVIEIMDRINSETGSSYHYVVWNGVPHLFYCTECELQKHEIPGSDEEFWKSRAEEEIMMAKWHKKNGTLQYDSISKNGGR</sequence>
<organism evidence="1 2">
    <name type="scientific">Methanolapillus millepedarum</name>
    <dbReference type="NCBI Taxonomy" id="3028296"/>
    <lineage>
        <taxon>Archaea</taxon>
        <taxon>Methanobacteriati</taxon>
        <taxon>Methanobacteriota</taxon>
        <taxon>Stenosarchaea group</taxon>
        <taxon>Methanomicrobia</taxon>
        <taxon>Methanosarcinales</taxon>
        <taxon>Methanosarcinaceae</taxon>
        <taxon>Methanolapillus</taxon>
    </lineage>
</organism>
<dbReference type="AlphaFoldDB" id="A0AA96V5D0"/>
<dbReference type="EMBL" id="CP131060">
    <property type="protein sequence ID" value="WNY26215.1"/>
    <property type="molecule type" value="Genomic_DNA"/>
</dbReference>
<dbReference type="GeneID" id="89230883"/>
<dbReference type="Proteomes" id="UP001303587">
    <property type="component" value="Chromosome"/>
</dbReference>
<protein>
    <submittedName>
        <fullName evidence="1">Uncharacterized protein</fullName>
    </submittedName>
</protein>
<proteinExistence type="predicted"/>
<reference evidence="1 2" key="1">
    <citation type="submission" date="2023-07" db="EMBL/GenBank/DDBJ databases">
        <title>Closed genoem sequence of Methanosarcinaceae archaeon Ac7.</title>
        <authorList>
            <person name="Poehlein A."/>
            <person name="Protasov E."/>
            <person name="Platt K."/>
            <person name="Reeh H."/>
            <person name="Daniel R."/>
            <person name="Brune A."/>
        </authorList>
    </citation>
    <scope>NUCLEOTIDE SEQUENCE [LARGE SCALE GENOMIC DNA]</scope>
    <source>
        <strain evidence="1 2">Ac7</strain>
    </source>
</reference>
<keyword evidence="2" id="KW-1185">Reference proteome</keyword>
<evidence type="ECO:0000313" key="1">
    <source>
        <dbReference type="EMBL" id="WNY26215.1"/>
    </source>
</evidence>
<accession>A0AA96V5D0</accession>
<gene>
    <name evidence="1" type="ORF">MsAc7_17880</name>
</gene>